<dbReference type="EMBL" id="GBXM01064461">
    <property type="protein sequence ID" value="JAH44116.1"/>
    <property type="molecule type" value="Transcribed_RNA"/>
</dbReference>
<proteinExistence type="predicted"/>
<organism evidence="1">
    <name type="scientific">Anguilla anguilla</name>
    <name type="common">European freshwater eel</name>
    <name type="synonym">Muraena anguilla</name>
    <dbReference type="NCBI Taxonomy" id="7936"/>
    <lineage>
        <taxon>Eukaryota</taxon>
        <taxon>Metazoa</taxon>
        <taxon>Chordata</taxon>
        <taxon>Craniata</taxon>
        <taxon>Vertebrata</taxon>
        <taxon>Euteleostomi</taxon>
        <taxon>Actinopterygii</taxon>
        <taxon>Neopterygii</taxon>
        <taxon>Teleostei</taxon>
        <taxon>Anguilliformes</taxon>
        <taxon>Anguillidae</taxon>
        <taxon>Anguilla</taxon>
    </lineage>
</organism>
<protein>
    <submittedName>
        <fullName evidence="1">Uncharacterized protein</fullName>
    </submittedName>
</protein>
<reference evidence="1" key="1">
    <citation type="submission" date="2014-11" db="EMBL/GenBank/DDBJ databases">
        <authorList>
            <person name="Amaro Gonzalez C."/>
        </authorList>
    </citation>
    <scope>NUCLEOTIDE SEQUENCE</scope>
</reference>
<name>A0A0E9SS25_ANGAN</name>
<sequence>MLTAASLRLGPYSFSVYLGYA</sequence>
<evidence type="ECO:0000313" key="1">
    <source>
        <dbReference type="EMBL" id="JAH44116.1"/>
    </source>
</evidence>
<reference evidence="1" key="2">
    <citation type="journal article" date="2015" name="Fish Shellfish Immunol.">
        <title>Early steps in the European eel (Anguilla anguilla)-Vibrio vulnificus interaction in the gills: Role of the RtxA13 toxin.</title>
        <authorList>
            <person name="Callol A."/>
            <person name="Pajuelo D."/>
            <person name="Ebbesson L."/>
            <person name="Teles M."/>
            <person name="MacKenzie S."/>
            <person name="Amaro C."/>
        </authorList>
    </citation>
    <scope>NUCLEOTIDE SEQUENCE</scope>
</reference>
<dbReference type="AlphaFoldDB" id="A0A0E9SS25"/>
<accession>A0A0E9SS25</accession>